<dbReference type="PANTHER" id="PTHR38149">
    <property type="entry name" value="ATPASE"/>
    <property type="match status" value="1"/>
</dbReference>
<evidence type="ECO:0000256" key="1">
    <source>
        <dbReference type="SAM" id="MobiDB-lite"/>
    </source>
</evidence>
<proteinExistence type="predicted"/>
<evidence type="ECO:0000259" key="2">
    <source>
        <dbReference type="Pfam" id="PF09818"/>
    </source>
</evidence>
<evidence type="ECO:0000313" key="3">
    <source>
        <dbReference type="EMBL" id="KAL3767467.1"/>
    </source>
</evidence>
<sequence length="905" mass="100446">MTSAIKSFSIKAWNIEFHAFSTQEREHHHSQVGASVGDSRGDVKLSSAGFANTCTSVRETVVHHHHQQQQQGILLVSVPLSSIFQGEPLQCFDASDEMGRGVRVALADYAARCLGRLLPLTFNSGGRSDDQDSNSCGSLQIKTMGQARHSNNTINIKTSRRSQRRKMPGKKQVEIPYVLERTDCLVAQVKKEDDEAAGKSSNESVLQCYLHVDFSSYPLESMMEQNLSQVLEPMLSQLMSSLTTTKCFQYIATVVLQRQLRAMLQPPRNNVNNTSCATTTADDSTTEDKYLNAVAFIADNSILPRKSGRSNEPMSSPPAVPFASPHSDMLTRVVEVEIGCYWRRYLNEDGSVNKDDSTVDCNDDFNSQSMQSFDKNNISNTDNKSTTSTVTIRGMIIPLGVTLIVGGGYHGKSTLLTALSMGIYDKIPNDGRERCVTHADALSIRAEDGRYVNNVNVSAFISNLPTGGDTRRFSTRDASGSTSQAANVVEGLECGGSAFLVDEDVSAANFMARDGRMRAMIMDEPITPLLYRVNGLYLSKEHNISTVVVVGGVGEWLDVADAVVLMKDYVAYDGLEKARSVSYQFSYNHVQYAGRGVVHRLPWEVKEEKRPNATIDENEDGKETATLSPLRRKPDADCMMKKFRNVAVHLLDSGASRLWFYPDDDNSNSFGCNDDDDGIVDMSKCSQLLGNACEQLYGCGICILWLMRESTNHPDDDINDLMKRLEVALDGSGMIGLLASLSKGAVAYSSKLSNMLLSNVAHDLWEDSGFAYRPRVHEVAMTLTRMRGLTFDILPQKHKEADVVSEEDEQKTKMDALAKMWNNRRKSRINQQHIGVLVDALIALPARLFGLSYQRSSRLQHLRYWVTAFEKAGEDGRARMAGRVMFVEKDSMLRMVIPEQCLTDQ</sequence>
<feature type="domain" description="ATPase of the ABC class C-terminal" evidence="2">
    <location>
        <begin position="291"/>
        <end position="327"/>
    </location>
</feature>
<dbReference type="EMBL" id="JALLPJ020001363">
    <property type="protein sequence ID" value="KAL3767467.1"/>
    <property type="molecule type" value="Genomic_DNA"/>
</dbReference>
<evidence type="ECO:0000313" key="4">
    <source>
        <dbReference type="Proteomes" id="UP001530400"/>
    </source>
</evidence>
<dbReference type="InterPro" id="IPR046834">
    <property type="entry name" value="ABC_ATPase_C"/>
</dbReference>
<name>A0ABD3MYV9_9STRA</name>
<dbReference type="Proteomes" id="UP001530400">
    <property type="component" value="Unassembled WGS sequence"/>
</dbReference>
<dbReference type="PANTHER" id="PTHR38149:SF1">
    <property type="entry name" value="ATPASE"/>
    <property type="match status" value="1"/>
</dbReference>
<dbReference type="Pfam" id="PF09818">
    <property type="entry name" value="ABC_ATPase"/>
    <property type="match status" value="2"/>
</dbReference>
<reference evidence="3 4" key="1">
    <citation type="submission" date="2024-10" db="EMBL/GenBank/DDBJ databases">
        <title>Updated reference genomes for cyclostephanoid diatoms.</title>
        <authorList>
            <person name="Roberts W.R."/>
            <person name="Alverson A.J."/>
        </authorList>
    </citation>
    <scope>NUCLEOTIDE SEQUENCE [LARGE SCALE GENOMIC DNA]</scope>
    <source>
        <strain evidence="3 4">AJA010-31</strain>
    </source>
</reference>
<comment type="caution">
    <text evidence="3">The sequence shown here is derived from an EMBL/GenBank/DDBJ whole genome shotgun (WGS) entry which is preliminary data.</text>
</comment>
<organism evidence="3 4">
    <name type="scientific">Cyclotella atomus</name>
    <dbReference type="NCBI Taxonomy" id="382360"/>
    <lineage>
        <taxon>Eukaryota</taxon>
        <taxon>Sar</taxon>
        <taxon>Stramenopiles</taxon>
        <taxon>Ochrophyta</taxon>
        <taxon>Bacillariophyta</taxon>
        <taxon>Coscinodiscophyceae</taxon>
        <taxon>Thalassiosirophycidae</taxon>
        <taxon>Stephanodiscales</taxon>
        <taxon>Stephanodiscaceae</taxon>
        <taxon>Cyclotella</taxon>
    </lineage>
</organism>
<keyword evidence="4" id="KW-1185">Reference proteome</keyword>
<gene>
    <name evidence="3" type="ORF">ACHAWO_004773</name>
</gene>
<feature type="region of interest" description="Disordered" evidence="1">
    <location>
        <begin position="305"/>
        <end position="324"/>
    </location>
</feature>
<dbReference type="AlphaFoldDB" id="A0ABD3MYV9"/>
<protein>
    <recommendedName>
        <fullName evidence="2">ATPase of the ABC class C-terminal domain-containing protein</fullName>
    </recommendedName>
</protein>
<feature type="domain" description="ATPase of the ABC class C-terminal" evidence="2">
    <location>
        <begin position="387"/>
        <end position="591"/>
    </location>
</feature>
<accession>A0ABD3MYV9</accession>
<dbReference type="InterPro" id="IPR019195">
    <property type="entry name" value="ABC_ATPase_put"/>
</dbReference>